<reference evidence="1 2" key="1">
    <citation type="submission" date="2020-11" db="EMBL/GenBank/DDBJ databases">
        <authorList>
            <person name="Wallbank WR R."/>
            <person name="Pardo Diaz C."/>
            <person name="Kozak K."/>
            <person name="Martin S."/>
            <person name="Jiggins C."/>
            <person name="Moest M."/>
            <person name="Warren A I."/>
            <person name="Generalovic N T."/>
            <person name="Byers J.R.P. K."/>
            <person name="Montejo-Kovacevich G."/>
            <person name="Yen C E."/>
        </authorList>
    </citation>
    <scope>NUCLEOTIDE SEQUENCE [LARGE SCALE GENOMIC DNA]</scope>
</reference>
<accession>A0A7R8V3I3</accession>
<dbReference type="InParanoid" id="A0A7R8V3I3"/>
<organism evidence="1 2">
    <name type="scientific">Hermetia illucens</name>
    <name type="common">Black soldier fly</name>
    <dbReference type="NCBI Taxonomy" id="343691"/>
    <lineage>
        <taxon>Eukaryota</taxon>
        <taxon>Metazoa</taxon>
        <taxon>Ecdysozoa</taxon>
        <taxon>Arthropoda</taxon>
        <taxon>Hexapoda</taxon>
        <taxon>Insecta</taxon>
        <taxon>Pterygota</taxon>
        <taxon>Neoptera</taxon>
        <taxon>Endopterygota</taxon>
        <taxon>Diptera</taxon>
        <taxon>Brachycera</taxon>
        <taxon>Stratiomyomorpha</taxon>
        <taxon>Stratiomyidae</taxon>
        <taxon>Hermetiinae</taxon>
        <taxon>Hermetia</taxon>
    </lineage>
</organism>
<name>A0A7R8V3I3_HERIL</name>
<sequence>MGVSPAEIDTLDALCNTAQKSHHDQQQFACDDSSSDSALPRLETFIEEVRSYDSISPPIEITGVTFTRHDSDYDLGLCFNQTHADLARVAYYTLNSGLVTSFIW</sequence>
<proteinExistence type="predicted"/>
<protein>
    <submittedName>
        <fullName evidence="1">Uncharacterized protein</fullName>
    </submittedName>
</protein>
<evidence type="ECO:0000313" key="2">
    <source>
        <dbReference type="Proteomes" id="UP000594454"/>
    </source>
</evidence>
<dbReference type="AlphaFoldDB" id="A0A7R8V3I3"/>
<keyword evidence="2" id="KW-1185">Reference proteome</keyword>
<dbReference type="Proteomes" id="UP000594454">
    <property type="component" value="Chromosome 5"/>
</dbReference>
<dbReference type="EMBL" id="LR899013">
    <property type="protein sequence ID" value="CAD7091530.1"/>
    <property type="molecule type" value="Genomic_DNA"/>
</dbReference>
<evidence type="ECO:0000313" key="1">
    <source>
        <dbReference type="EMBL" id="CAD7091530.1"/>
    </source>
</evidence>
<gene>
    <name evidence="1" type="ORF">HERILL_LOCUS13945</name>
</gene>